<dbReference type="PANTHER" id="PTHR43280">
    <property type="entry name" value="ARAC-FAMILY TRANSCRIPTIONAL REGULATOR"/>
    <property type="match status" value="1"/>
</dbReference>
<organism evidence="6 7">
    <name type="scientific">Chitinophaga arvensicola</name>
    <dbReference type="NCBI Taxonomy" id="29529"/>
    <lineage>
        <taxon>Bacteria</taxon>
        <taxon>Pseudomonadati</taxon>
        <taxon>Bacteroidota</taxon>
        <taxon>Chitinophagia</taxon>
        <taxon>Chitinophagales</taxon>
        <taxon>Chitinophagaceae</taxon>
        <taxon>Chitinophaga</taxon>
    </lineage>
</organism>
<evidence type="ECO:0000256" key="2">
    <source>
        <dbReference type="ARBA" id="ARBA00023125"/>
    </source>
</evidence>
<evidence type="ECO:0000259" key="5">
    <source>
        <dbReference type="PROSITE" id="PS01124"/>
    </source>
</evidence>
<keyword evidence="4" id="KW-0472">Membrane</keyword>
<evidence type="ECO:0000256" key="1">
    <source>
        <dbReference type="ARBA" id="ARBA00023015"/>
    </source>
</evidence>
<keyword evidence="7" id="KW-1185">Reference proteome</keyword>
<dbReference type="SMART" id="SM00342">
    <property type="entry name" value="HTH_ARAC"/>
    <property type="match status" value="1"/>
</dbReference>
<dbReference type="InterPro" id="IPR018062">
    <property type="entry name" value="HTH_AraC-typ_CS"/>
</dbReference>
<feature type="transmembrane region" description="Helical" evidence="4">
    <location>
        <begin position="188"/>
        <end position="209"/>
    </location>
</feature>
<gene>
    <name evidence="6" type="ORF">SAMN04488122_5097</name>
</gene>
<accession>A0A1I0S9P5</accession>
<feature type="transmembrane region" description="Helical" evidence="4">
    <location>
        <begin position="32"/>
        <end position="49"/>
    </location>
</feature>
<keyword evidence="1" id="KW-0805">Transcription regulation</keyword>
<keyword evidence="4" id="KW-0812">Transmembrane</keyword>
<protein>
    <submittedName>
        <fullName evidence="6">AraC-type DNA-binding protein</fullName>
    </submittedName>
</protein>
<dbReference type="RefSeq" id="WP_089899584.1">
    <property type="nucleotide sequence ID" value="NZ_FOJG01000002.1"/>
</dbReference>
<dbReference type="GO" id="GO:0043565">
    <property type="term" value="F:sequence-specific DNA binding"/>
    <property type="evidence" value="ECO:0007669"/>
    <property type="project" value="InterPro"/>
</dbReference>
<dbReference type="Gene3D" id="1.10.10.60">
    <property type="entry name" value="Homeodomain-like"/>
    <property type="match status" value="1"/>
</dbReference>
<dbReference type="STRING" id="29529.SAMN04488122_5097"/>
<feature type="transmembrane region" description="Helical" evidence="4">
    <location>
        <begin position="163"/>
        <end position="182"/>
    </location>
</feature>
<feature type="transmembrane region" description="Helical" evidence="4">
    <location>
        <begin position="98"/>
        <end position="115"/>
    </location>
</feature>
<dbReference type="PROSITE" id="PS01124">
    <property type="entry name" value="HTH_ARAC_FAMILY_2"/>
    <property type="match status" value="1"/>
</dbReference>
<keyword evidence="4" id="KW-1133">Transmembrane helix</keyword>
<dbReference type="InterPro" id="IPR009057">
    <property type="entry name" value="Homeodomain-like_sf"/>
</dbReference>
<dbReference type="InterPro" id="IPR020449">
    <property type="entry name" value="Tscrpt_reg_AraC-type_HTH"/>
</dbReference>
<evidence type="ECO:0000313" key="7">
    <source>
        <dbReference type="Proteomes" id="UP000199310"/>
    </source>
</evidence>
<dbReference type="OrthoDB" id="9779074at2"/>
<reference evidence="7" key="1">
    <citation type="submission" date="2016-10" db="EMBL/GenBank/DDBJ databases">
        <authorList>
            <person name="Varghese N."/>
            <person name="Submissions S."/>
        </authorList>
    </citation>
    <scope>NUCLEOTIDE SEQUENCE [LARGE SCALE GENOMIC DNA]</scope>
    <source>
        <strain evidence="7">DSM 3695</strain>
    </source>
</reference>
<sequence length="361" mass="40795">MVFYYLALGSIFLLSFVLLSNAAKVNTTANRWLGVFFGCAGGALLAWIAEQTGLDIRYPYLVPVTESVRFVMAPALYLSVQYFTALTPGPAWKTGQHFLPAILFLPLLMGGSAYLPSFAGIIVGTGLKLQMLLYLLLSCRLLWKHQRGLGIFAGNIREINLKWLQWLLAGIATMVLLWYNQVWQISSAILQVSGGMYCIALYMIAYAVLQQQEIFNYPQEDKKAIGEVLATAPVAPRLKLGELEALKEKLTGLMQQEQLYRDGDLTLPQLARKMDLSIHEASWLLNKGYHQNFYQYINHYRIEQAKVLLHTTDYDHLSILGIAFEAGFNSKTTFNTVFKKTTGMSPREYRQLQVRMDTDGH</sequence>
<dbReference type="Pfam" id="PF12833">
    <property type="entry name" value="HTH_18"/>
    <property type="match status" value="1"/>
</dbReference>
<dbReference type="Proteomes" id="UP000199310">
    <property type="component" value="Unassembled WGS sequence"/>
</dbReference>
<dbReference type="EMBL" id="FOJG01000002">
    <property type="protein sequence ID" value="SEW52765.1"/>
    <property type="molecule type" value="Genomic_DNA"/>
</dbReference>
<name>A0A1I0S9P5_9BACT</name>
<dbReference type="PANTHER" id="PTHR43280:SF29">
    <property type="entry name" value="ARAC-FAMILY TRANSCRIPTIONAL REGULATOR"/>
    <property type="match status" value="1"/>
</dbReference>
<evidence type="ECO:0000256" key="4">
    <source>
        <dbReference type="SAM" id="Phobius"/>
    </source>
</evidence>
<dbReference type="SUPFAM" id="SSF46689">
    <property type="entry name" value="Homeodomain-like"/>
    <property type="match status" value="1"/>
</dbReference>
<proteinExistence type="predicted"/>
<dbReference type="PROSITE" id="PS00041">
    <property type="entry name" value="HTH_ARAC_FAMILY_1"/>
    <property type="match status" value="1"/>
</dbReference>
<dbReference type="InterPro" id="IPR018060">
    <property type="entry name" value="HTH_AraC"/>
</dbReference>
<dbReference type="PRINTS" id="PR00032">
    <property type="entry name" value="HTHARAC"/>
</dbReference>
<keyword evidence="2 6" id="KW-0238">DNA-binding</keyword>
<evidence type="ECO:0000256" key="3">
    <source>
        <dbReference type="ARBA" id="ARBA00023163"/>
    </source>
</evidence>
<keyword evidence="3" id="KW-0804">Transcription</keyword>
<feature type="domain" description="HTH araC/xylS-type" evidence="5">
    <location>
        <begin position="248"/>
        <end position="352"/>
    </location>
</feature>
<dbReference type="AlphaFoldDB" id="A0A1I0S9P5"/>
<evidence type="ECO:0000313" key="6">
    <source>
        <dbReference type="EMBL" id="SEW52765.1"/>
    </source>
</evidence>
<dbReference type="GO" id="GO:0003700">
    <property type="term" value="F:DNA-binding transcription factor activity"/>
    <property type="evidence" value="ECO:0007669"/>
    <property type="project" value="InterPro"/>
</dbReference>